<organism evidence="2 3">
    <name type="scientific">Phenylobacterium kunshanense</name>
    <dbReference type="NCBI Taxonomy" id="1445034"/>
    <lineage>
        <taxon>Bacteria</taxon>
        <taxon>Pseudomonadati</taxon>
        <taxon>Pseudomonadota</taxon>
        <taxon>Alphaproteobacteria</taxon>
        <taxon>Caulobacterales</taxon>
        <taxon>Caulobacteraceae</taxon>
        <taxon>Phenylobacterium</taxon>
    </lineage>
</organism>
<dbReference type="Pfam" id="PF00144">
    <property type="entry name" value="Beta-lactamase"/>
    <property type="match status" value="1"/>
</dbReference>
<dbReference type="RefSeq" id="WP_111276552.1">
    <property type="nucleotide sequence ID" value="NZ_QFYS01000005.1"/>
</dbReference>
<dbReference type="AlphaFoldDB" id="A0A328BGK9"/>
<reference evidence="2 3" key="1">
    <citation type="submission" date="2018-05" db="EMBL/GenBank/DDBJ databases">
        <authorList>
            <person name="Lanie J.A."/>
            <person name="Ng W.-L."/>
            <person name="Kazmierczak K.M."/>
            <person name="Andrzejewski T.M."/>
            <person name="Davidsen T.M."/>
            <person name="Wayne K.J."/>
            <person name="Tettelin H."/>
            <person name="Glass J.I."/>
            <person name="Rusch D."/>
            <person name="Podicherti R."/>
            <person name="Tsui H.-C.T."/>
            <person name="Winkler M.E."/>
        </authorList>
    </citation>
    <scope>NUCLEOTIDE SEQUENCE [LARGE SCALE GENOMIC DNA]</scope>
    <source>
        <strain evidence="2 3">BUT-10</strain>
    </source>
</reference>
<dbReference type="InterPro" id="IPR050789">
    <property type="entry name" value="Diverse_Enzym_Activities"/>
</dbReference>
<protein>
    <submittedName>
        <fullName evidence="2">1,4-butanediol diacrylate esterase</fullName>
    </submittedName>
</protein>
<dbReference type="InterPro" id="IPR001466">
    <property type="entry name" value="Beta-lactam-related"/>
</dbReference>
<accession>A0A328BGK9</accession>
<dbReference type="EMBL" id="QFYS01000005">
    <property type="protein sequence ID" value="RAK65014.1"/>
    <property type="molecule type" value="Genomic_DNA"/>
</dbReference>
<dbReference type="OrthoDB" id="5705574at2"/>
<keyword evidence="3" id="KW-1185">Reference proteome</keyword>
<dbReference type="PANTHER" id="PTHR43283:SF3">
    <property type="entry name" value="BETA-LACTAMASE FAMILY PROTEIN (AFU_ORTHOLOGUE AFUA_5G07500)"/>
    <property type="match status" value="1"/>
</dbReference>
<comment type="caution">
    <text evidence="2">The sequence shown here is derived from an EMBL/GenBank/DDBJ whole genome shotgun (WGS) entry which is preliminary data.</text>
</comment>
<dbReference type="InterPro" id="IPR012338">
    <property type="entry name" value="Beta-lactam/transpept-like"/>
</dbReference>
<name>A0A328BGK9_9CAUL</name>
<evidence type="ECO:0000259" key="1">
    <source>
        <dbReference type="Pfam" id="PF00144"/>
    </source>
</evidence>
<dbReference type="Gene3D" id="3.40.710.10">
    <property type="entry name" value="DD-peptidase/beta-lactamase superfamily"/>
    <property type="match status" value="1"/>
</dbReference>
<gene>
    <name evidence="2" type="ORF">DJ019_13505</name>
</gene>
<feature type="domain" description="Beta-lactamase-related" evidence="1">
    <location>
        <begin position="10"/>
        <end position="361"/>
    </location>
</feature>
<dbReference type="SUPFAM" id="SSF56601">
    <property type="entry name" value="beta-lactamase/transpeptidase-like"/>
    <property type="match status" value="1"/>
</dbReference>
<proteinExistence type="predicted"/>
<dbReference type="Proteomes" id="UP000249524">
    <property type="component" value="Unassembled WGS sequence"/>
</dbReference>
<evidence type="ECO:0000313" key="3">
    <source>
        <dbReference type="Proteomes" id="UP000249524"/>
    </source>
</evidence>
<dbReference type="PANTHER" id="PTHR43283">
    <property type="entry name" value="BETA-LACTAMASE-RELATED"/>
    <property type="match status" value="1"/>
</dbReference>
<evidence type="ECO:0000313" key="2">
    <source>
        <dbReference type="EMBL" id="RAK65014.1"/>
    </source>
</evidence>
<sequence length="378" mass="39149">MSVSDIQGLLERALAGGVAPGLSAAITLPDGSTQAFVAGACGVADPAPIAPDTVFWIASCTKALVSAAALELVAQGRLDLDAPIGELLPHFADLQVLEGFDAAGAPRLRPPRTAVTLRMLLSHTSGLAYDFNSAETLQYLGAKGLSLVTAGAHGFPLVFEPGEDWRYGVGIDAAGQLVEAAAGVPLAEHMQATIFGPLGMADTTFDPTADQNARRAGLHARLPDGAFVPLDPIPPMPPGLRGGGGLVSTPTDYLRFLRAILDGGAGIFSPATLAHLATPHVTGPTVGDLESVIPQMSHDFRILPGMEKGWTLGFLQNLADLPGARRAGSLAWAGIANCYYWADPQSGVAGALFAQVLPFADPRILETFDAMERAAYAA</sequence>